<keyword evidence="2 8" id="KW-0853">WD repeat</keyword>
<dbReference type="CDD" id="cd14014">
    <property type="entry name" value="STKc_PknB_like"/>
    <property type="match status" value="1"/>
</dbReference>
<dbReference type="SUPFAM" id="SSF56112">
    <property type="entry name" value="Protein kinase-like (PK-like)"/>
    <property type="match status" value="1"/>
</dbReference>
<dbReference type="InterPro" id="IPR011044">
    <property type="entry name" value="Quino_amine_DH_bsu"/>
</dbReference>
<evidence type="ECO:0000256" key="8">
    <source>
        <dbReference type="PROSITE-ProRule" id="PRU00221"/>
    </source>
</evidence>
<dbReference type="Gene3D" id="1.10.510.10">
    <property type="entry name" value="Transferase(Phosphotransferase) domain 1"/>
    <property type="match status" value="1"/>
</dbReference>
<evidence type="ECO:0000313" key="10">
    <source>
        <dbReference type="EMBL" id="MFC5824125.1"/>
    </source>
</evidence>
<dbReference type="PROSITE" id="PS50011">
    <property type="entry name" value="PROTEIN_KINASE_DOM"/>
    <property type="match status" value="1"/>
</dbReference>
<evidence type="ECO:0000259" key="9">
    <source>
        <dbReference type="PROSITE" id="PS50011"/>
    </source>
</evidence>
<dbReference type="InterPro" id="IPR002372">
    <property type="entry name" value="PQQ_rpt_dom"/>
</dbReference>
<evidence type="ECO:0000256" key="7">
    <source>
        <dbReference type="ARBA" id="ARBA00022840"/>
    </source>
</evidence>
<keyword evidence="6 10" id="KW-0418">Kinase</keyword>
<dbReference type="EC" id="2.7.11.1" evidence="1"/>
<dbReference type="InterPro" id="IPR011009">
    <property type="entry name" value="Kinase-like_dom_sf"/>
</dbReference>
<dbReference type="InterPro" id="IPR050660">
    <property type="entry name" value="NEK_Ser/Thr_kinase"/>
</dbReference>
<protein>
    <recommendedName>
        <fullName evidence="1">non-specific serine/threonine protein kinase</fullName>
        <ecNumber evidence="1">2.7.11.1</ecNumber>
    </recommendedName>
</protein>
<dbReference type="InterPro" id="IPR008271">
    <property type="entry name" value="Ser/Thr_kinase_AS"/>
</dbReference>
<keyword evidence="5" id="KW-0547">Nucleotide-binding</keyword>
<proteinExistence type="predicted"/>
<dbReference type="SUPFAM" id="SSF50969">
    <property type="entry name" value="YVTN repeat-like/Quinoprotein amine dehydrogenase"/>
    <property type="match status" value="3"/>
</dbReference>
<dbReference type="Proteomes" id="UP001596058">
    <property type="component" value="Unassembled WGS sequence"/>
</dbReference>
<dbReference type="PANTHER" id="PTHR43671:SF13">
    <property type="entry name" value="SERINE_THREONINE-PROTEIN KINASE NEK2"/>
    <property type="match status" value="1"/>
</dbReference>
<organism evidence="10 11">
    <name type="scientific">Nonomuraea insulae</name>
    <dbReference type="NCBI Taxonomy" id="1616787"/>
    <lineage>
        <taxon>Bacteria</taxon>
        <taxon>Bacillati</taxon>
        <taxon>Actinomycetota</taxon>
        <taxon>Actinomycetes</taxon>
        <taxon>Streptosporangiales</taxon>
        <taxon>Streptosporangiaceae</taxon>
        <taxon>Nonomuraea</taxon>
    </lineage>
</organism>
<name>A0ABW1CHJ6_9ACTN</name>
<dbReference type="InterPro" id="IPR001680">
    <property type="entry name" value="WD40_rpt"/>
</dbReference>
<evidence type="ECO:0000256" key="5">
    <source>
        <dbReference type="ARBA" id="ARBA00022741"/>
    </source>
</evidence>
<evidence type="ECO:0000256" key="2">
    <source>
        <dbReference type="ARBA" id="ARBA00022574"/>
    </source>
</evidence>
<keyword evidence="3" id="KW-0808">Transferase</keyword>
<dbReference type="RefSeq" id="WP_379513655.1">
    <property type="nucleotide sequence ID" value="NZ_JBHSPA010000013.1"/>
</dbReference>
<evidence type="ECO:0000256" key="3">
    <source>
        <dbReference type="ARBA" id="ARBA00022679"/>
    </source>
</evidence>
<accession>A0ABW1CHJ6</accession>
<dbReference type="Pfam" id="PF20703">
    <property type="entry name" value="nSTAND1"/>
    <property type="match status" value="1"/>
</dbReference>
<dbReference type="GO" id="GO:0016301">
    <property type="term" value="F:kinase activity"/>
    <property type="evidence" value="ECO:0007669"/>
    <property type="project" value="UniProtKB-KW"/>
</dbReference>
<feature type="repeat" description="WD" evidence="8">
    <location>
        <begin position="900"/>
        <end position="929"/>
    </location>
</feature>
<dbReference type="InterPro" id="IPR015943">
    <property type="entry name" value="WD40/YVTN_repeat-like_dom_sf"/>
</dbReference>
<dbReference type="PROSITE" id="PS50082">
    <property type="entry name" value="WD_REPEATS_2"/>
    <property type="match status" value="1"/>
</dbReference>
<keyword evidence="7" id="KW-0067">ATP-binding</keyword>
<dbReference type="Pfam" id="PF13360">
    <property type="entry name" value="PQQ_2"/>
    <property type="match status" value="1"/>
</dbReference>
<dbReference type="InterPro" id="IPR019775">
    <property type="entry name" value="WD40_repeat_CS"/>
</dbReference>
<evidence type="ECO:0000256" key="1">
    <source>
        <dbReference type="ARBA" id="ARBA00012513"/>
    </source>
</evidence>
<feature type="domain" description="Protein kinase" evidence="9">
    <location>
        <begin position="15"/>
        <end position="261"/>
    </location>
</feature>
<dbReference type="PROSITE" id="PS00108">
    <property type="entry name" value="PROTEIN_KINASE_ST"/>
    <property type="match status" value="1"/>
</dbReference>
<evidence type="ECO:0000256" key="6">
    <source>
        <dbReference type="ARBA" id="ARBA00022777"/>
    </source>
</evidence>
<reference evidence="11" key="1">
    <citation type="journal article" date="2019" name="Int. J. Syst. Evol. Microbiol.">
        <title>The Global Catalogue of Microorganisms (GCM) 10K type strain sequencing project: providing services to taxonomists for standard genome sequencing and annotation.</title>
        <authorList>
            <consortium name="The Broad Institute Genomics Platform"/>
            <consortium name="The Broad Institute Genome Sequencing Center for Infectious Disease"/>
            <person name="Wu L."/>
            <person name="Ma J."/>
        </authorList>
    </citation>
    <scope>NUCLEOTIDE SEQUENCE [LARGE SCALE GENOMIC DNA]</scope>
    <source>
        <strain evidence="11">CCUG 53903</strain>
    </source>
</reference>
<dbReference type="SMART" id="SM00220">
    <property type="entry name" value="S_TKc"/>
    <property type="match status" value="1"/>
</dbReference>
<keyword evidence="11" id="KW-1185">Reference proteome</keyword>
<dbReference type="Pfam" id="PF00069">
    <property type="entry name" value="Pkinase"/>
    <property type="match status" value="1"/>
</dbReference>
<sequence length="1177" mass="125425">MEALTAGDPQHIGDYWLAGRLGSGGQGVVYDAYDREGRRVALKVLHAADSQAGRDRFAKEAAAAGRVAAFCTARVLASDLSGSRPYIVSEYVPGPSLRQAVNRGRRFTGDDLHRLATAIATALTAVHDAGVIHRDLKPDNVLLGTDGPRVIDFGIARTLDMSLTKTGEVSGTPSYMAPEVFTGQRAGAPADVFAWGAIVVFAATGEDPFTADNLGGVMHRVLSAQPDLSGLPPRLATLVGAALEKDPSARPTSRDLLLALVSGNDSDIRGLLTAGSSAAKGVHVPGLVDPALGTIAEDAYGALMPDERELAAEVFLRMVAVTDDGHETIRWALKEELLAGRSERESQAIERILQAFSYLVTQKGDAVALSRPALLRAWPRLRVWVNGDRDGLAVLSQISNAARQWEENGRKDGDLLQGSRLDHALTWAATGRRHITLTPRERDFLAAGTELTRKRIRRRRMTTVALAGLLVVALAAGGLAVLRGEEVAEQSLLVGRQRDQAVGRQVAAEADKLRTTDPTRAMLLSVAGWRLAPGTDTRQSLMTSLTMPESTVFRDPGAKGVSAAATAADGRTRVIAGEDGVRVYDVPSRRQSKFWKWPSGFGALPSAAALSPSGKTLVIVSRNMAYSWDTMTGKKLYEHRVADGTPGVHVVFDGNESLAAVMREGSLEFLWDTRTGRSYTPELEADYAPAIAPSGAYVAGIGLNQGGLKVIRLPDLTVDTRMPKKCGTVVAFTPDSRRLLCAHGDIEAWDLGTATKLPDDDRPFWQASASEDFGNASLRVSRDGGRLLATEGRTLHLWDAVKGDELYTYQAEGEVDEAWLDPDGKTIRYLLENSVITIDLGSRVSSGRLPRGYAVSAFSQDGRLIAATKDAGPVRVEDSRNLGSLGVPMTGSEGSTGELFDPAGKRLAAGGEDSAISVWNVATGARLWRHPVPGTQEVLSKAFTPDGGKLVLSLKELSQRDARNELIVLAADTGRVLSRHPLNTATGTIVSTRDSTAVVSSTGNVLALDSGKAVGPGFNGAGEVIAVSPTTPLLALGSSTVELWDIAKGAELPPALRVAGNADVEAVLFSHDGALLALISRSIGETFDDVYTAQIWDVGSRQRLGSFPIEIFDLLAFSGDDHMLYVSGNDSGTITRIPVDGDRVAELVCKRAGRTLSAQEWSQYLKGVSYRSLCPSP</sequence>
<keyword evidence="4" id="KW-0677">Repeat</keyword>
<dbReference type="PANTHER" id="PTHR43671">
    <property type="entry name" value="SERINE/THREONINE-PROTEIN KINASE NEK"/>
    <property type="match status" value="1"/>
</dbReference>
<gene>
    <name evidence="10" type="ORF">ACFPZ3_09715</name>
</gene>
<dbReference type="InterPro" id="IPR000719">
    <property type="entry name" value="Prot_kinase_dom"/>
</dbReference>
<evidence type="ECO:0000313" key="11">
    <source>
        <dbReference type="Proteomes" id="UP001596058"/>
    </source>
</evidence>
<dbReference type="Gene3D" id="3.30.200.20">
    <property type="entry name" value="Phosphorylase Kinase, domain 1"/>
    <property type="match status" value="1"/>
</dbReference>
<dbReference type="EMBL" id="JBHSPA010000013">
    <property type="protein sequence ID" value="MFC5824125.1"/>
    <property type="molecule type" value="Genomic_DNA"/>
</dbReference>
<dbReference type="PROSITE" id="PS00678">
    <property type="entry name" value="WD_REPEATS_1"/>
    <property type="match status" value="1"/>
</dbReference>
<evidence type="ECO:0000256" key="4">
    <source>
        <dbReference type="ARBA" id="ARBA00022737"/>
    </source>
</evidence>
<dbReference type="InterPro" id="IPR049052">
    <property type="entry name" value="nSTAND1"/>
</dbReference>
<comment type="caution">
    <text evidence="10">The sequence shown here is derived from an EMBL/GenBank/DDBJ whole genome shotgun (WGS) entry which is preliminary data.</text>
</comment>
<dbReference type="Gene3D" id="2.130.10.10">
    <property type="entry name" value="YVTN repeat-like/Quinoprotein amine dehydrogenase"/>
    <property type="match status" value="3"/>
</dbReference>